<feature type="signal peptide" evidence="3">
    <location>
        <begin position="1"/>
        <end position="21"/>
    </location>
</feature>
<evidence type="ECO:0000256" key="2">
    <source>
        <dbReference type="ARBA" id="ARBA00022833"/>
    </source>
</evidence>
<dbReference type="EMBL" id="QOKZ01000001">
    <property type="protein sequence ID" value="RMC37211.1"/>
    <property type="molecule type" value="Genomic_DNA"/>
</dbReference>
<comment type="caution">
    <text evidence="5">The sequence shown here is derived from an EMBL/GenBank/DDBJ whole genome shotgun (WGS) entry which is preliminary data.</text>
</comment>
<name>A0A3M0MHT9_9RHOB</name>
<dbReference type="InterPro" id="IPR012674">
    <property type="entry name" value="Calycin"/>
</dbReference>
<accession>A0A3M0MHT9</accession>
<keyword evidence="1 3" id="KW-0732">Signal</keyword>
<keyword evidence="6" id="KW-1185">Reference proteome</keyword>
<sequence>MLRNLAYTTAITLVLSGGALAQEHDHSHEDVTLYRVFVGDHAEPHVTAFDLGDPDNRWTFETTGQNKLYTVNNGAAVVAVQSDDDAVSFFNSGISLHAHGDHSDIEISDPAAIEETLTGPRPFHMIDHNGKAVINFDRGGYAEIIDTHELSHGELVTTRLPQARAHHGYAAPIGDTWVTSVASDAPVEGDAAPDRIGLQQVNEDGSPVGEVETCTAIHGEAFSGAYLATGCQEGVLTVTDGEDRPVFEMLQYPNDLPNGESTGTLLGSKAVQVFLGNYGADGLVVIDPVDEPHFRYIELPFRRVDFVLDSANARFGYVLTEDGTLHQIDLLDAEVAQSARVTEPYSMDGHWNDPRPRLAMAGDEVIMSDPNAGLVRRISSETLEEVGTIEVEGTPYNIVVAGGSGVVHGAEGEHHDHEHSHDHDDDQIYQGYFDDDQVEERALSDWAGDWQSVFPYLEDGTLEPVMKHKAENGDKTAEEYHEYYEVGYQTDVERIVIEGDSVTFYENGEPLQARYASDGYQILTYEAGNRGVRFIFEKIDGDEDAPQYIQFSDHGIAPAAADHYHLYWGDDRAALLKEVTNWPTYYPSSSSADEIVRDMIAH</sequence>
<gene>
    <name evidence="5" type="ORF">C9E81_00115</name>
</gene>
<dbReference type="Gene3D" id="2.40.128.20">
    <property type="match status" value="1"/>
</dbReference>
<dbReference type="InterPro" id="IPR011048">
    <property type="entry name" value="Haem_d1_sf"/>
</dbReference>
<evidence type="ECO:0000313" key="5">
    <source>
        <dbReference type="EMBL" id="RMC37211.1"/>
    </source>
</evidence>
<protein>
    <recommendedName>
        <fullName evidence="4">ZinT domain-containing protein</fullName>
    </recommendedName>
</protein>
<evidence type="ECO:0000256" key="1">
    <source>
        <dbReference type="ARBA" id="ARBA00022729"/>
    </source>
</evidence>
<evidence type="ECO:0000313" key="6">
    <source>
        <dbReference type="Proteomes" id="UP000273516"/>
    </source>
</evidence>
<organism evidence="5 6">
    <name type="scientific">Paracoccus alkanivorans</name>
    <dbReference type="NCBI Taxonomy" id="2116655"/>
    <lineage>
        <taxon>Bacteria</taxon>
        <taxon>Pseudomonadati</taxon>
        <taxon>Pseudomonadota</taxon>
        <taxon>Alphaproteobacteria</taxon>
        <taxon>Rhodobacterales</taxon>
        <taxon>Paracoccaceae</taxon>
        <taxon>Paracoccus</taxon>
    </lineage>
</organism>
<reference evidence="5 6" key="1">
    <citation type="submission" date="2018-07" db="EMBL/GenBank/DDBJ databases">
        <authorList>
            <person name="Zhang Y."/>
            <person name="Wang L."/>
            <person name="Ma S."/>
        </authorList>
    </citation>
    <scope>NUCLEOTIDE SEQUENCE [LARGE SCALE GENOMIC DNA]</scope>
    <source>
        <strain evidence="5 6">4-2</strain>
    </source>
</reference>
<dbReference type="GO" id="GO:0008270">
    <property type="term" value="F:zinc ion binding"/>
    <property type="evidence" value="ECO:0007669"/>
    <property type="project" value="InterPro"/>
</dbReference>
<evidence type="ECO:0000256" key="3">
    <source>
        <dbReference type="SAM" id="SignalP"/>
    </source>
</evidence>
<keyword evidence="2" id="KW-0862">Zinc</keyword>
<dbReference type="Pfam" id="PF09223">
    <property type="entry name" value="ZinT"/>
    <property type="match status" value="1"/>
</dbReference>
<dbReference type="AlphaFoldDB" id="A0A3M0MHT9"/>
<dbReference type="Proteomes" id="UP000273516">
    <property type="component" value="Unassembled WGS sequence"/>
</dbReference>
<dbReference type="InterPro" id="IPR015304">
    <property type="entry name" value="ZinT_dom"/>
</dbReference>
<dbReference type="SUPFAM" id="SSF51004">
    <property type="entry name" value="C-terminal (heme d1) domain of cytochrome cd1-nitrite reductase"/>
    <property type="match status" value="1"/>
</dbReference>
<proteinExistence type="predicted"/>
<dbReference type="OrthoDB" id="9810636at2"/>
<feature type="domain" description="ZinT" evidence="4">
    <location>
        <begin position="425"/>
        <end position="602"/>
    </location>
</feature>
<feature type="chain" id="PRO_5018054718" description="ZinT domain-containing protein" evidence="3">
    <location>
        <begin position="22"/>
        <end position="602"/>
    </location>
</feature>
<dbReference type="SUPFAM" id="SSF50814">
    <property type="entry name" value="Lipocalins"/>
    <property type="match status" value="1"/>
</dbReference>
<evidence type="ECO:0000259" key="4">
    <source>
        <dbReference type="Pfam" id="PF09223"/>
    </source>
</evidence>